<evidence type="ECO:0000313" key="2">
    <source>
        <dbReference type="Proteomes" id="UP000324298"/>
    </source>
</evidence>
<reference evidence="1 2" key="1">
    <citation type="submission" date="2019-04" db="EMBL/GenBank/DDBJ databases">
        <title>Geobacter ruber sp. nov., ferric-reducing bacteria isolated from paddy soil.</title>
        <authorList>
            <person name="Xu Z."/>
            <person name="Masuda Y."/>
            <person name="Itoh H."/>
            <person name="Senoo K."/>
        </authorList>
    </citation>
    <scope>NUCLEOTIDE SEQUENCE [LARGE SCALE GENOMIC DNA]</scope>
    <source>
        <strain evidence="1 2">Red88</strain>
    </source>
</reference>
<dbReference type="OrthoDB" id="5513490at2"/>
<dbReference type="EMBL" id="SRSD01000007">
    <property type="protein sequence ID" value="KAA0890524.1"/>
    <property type="molecule type" value="Genomic_DNA"/>
</dbReference>
<dbReference type="RefSeq" id="WP_149308066.1">
    <property type="nucleotide sequence ID" value="NZ_SRSD01000007.1"/>
</dbReference>
<name>A0A5A9XCJ4_9BACT</name>
<dbReference type="Gene3D" id="3.30.450.30">
    <property type="entry name" value="Dynein light chain 2a, cytoplasmic"/>
    <property type="match status" value="1"/>
</dbReference>
<sequence>MSIRDTLKDIVDNVEGALAAMIMAYDGIPIDEITVPQSGFDLQSLSVEYATVLKEIKRAAELVKAGAMEEVSITTNQTRVALRVLNEDLFTVLIMTRDGNFGKGRYLLRLKGYDLARELA</sequence>
<gene>
    <name evidence="1" type="ORF">ET418_12780</name>
</gene>
<comment type="caution">
    <text evidence="1">The sequence shown here is derived from an EMBL/GenBank/DDBJ whole genome shotgun (WGS) entry which is preliminary data.</text>
</comment>
<protein>
    <submittedName>
        <fullName evidence="1">Roadblock/LC7 domain-containing protein</fullName>
    </submittedName>
</protein>
<keyword evidence="2" id="KW-1185">Reference proteome</keyword>
<dbReference type="AlphaFoldDB" id="A0A5A9XCJ4"/>
<dbReference type="Proteomes" id="UP000324298">
    <property type="component" value="Unassembled WGS sequence"/>
</dbReference>
<accession>A0A5A9XCJ4</accession>
<dbReference type="SUPFAM" id="SSF103196">
    <property type="entry name" value="Roadblock/LC7 domain"/>
    <property type="match status" value="1"/>
</dbReference>
<evidence type="ECO:0000313" key="1">
    <source>
        <dbReference type="EMBL" id="KAA0890524.1"/>
    </source>
</evidence>
<organism evidence="1 2">
    <name type="scientific">Oryzomonas rubra</name>
    <dbReference type="NCBI Taxonomy" id="2509454"/>
    <lineage>
        <taxon>Bacteria</taxon>
        <taxon>Pseudomonadati</taxon>
        <taxon>Thermodesulfobacteriota</taxon>
        <taxon>Desulfuromonadia</taxon>
        <taxon>Geobacterales</taxon>
        <taxon>Geobacteraceae</taxon>
        <taxon>Oryzomonas</taxon>
    </lineage>
</organism>
<proteinExistence type="predicted"/>